<gene>
    <name evidence="2" type="ORF">EURHEDRAFT_409893</name>
</gene>
<proteinExistence type="predicted"/>
<sequence length="148" mass="15694">MQSWILKFGALAALAQTISAAQIHIETTHPSANKYKSHCTVIVEDNIFGDCKGSSSPFPGGCGDNKNTDPATICGDKTVEVDWHTAELTIKDTDGNEEKCVLSTTSQWGECNTDDPNKYPTENGASGLFDAGKSVLYGLTPIAAGLLL</sequence>
<dbReference type="OrthoDB" id="4451356at2759"/>
<keyword evidence="1" id="KW-0732">Signal</keyword>
<dbReference type="EMBL" id="KK088415">
    <property type="protein sequence ID" value="EYE97657.1"/>
    <property type="molecule type" value="Genomic_DNA"/>
</dbReference>
<dbReference type="GeneID" id="63696346"/>
<reference evidence="3" key="1">
    <citation type="journal article" date="2014" name="Nat. Commun.">
        <title>Genomic adaptations of the halophilic Dead Sea filamentous fungus Eurotium rubrum.</title>
        <authorList>
            <person name="Kis-Papo T."/>
            <person name="Weig A.R."/>
            <person name="Riley R."/>
            <person name="Persoh D."/>
            <person name="Salamov A."/>
            <person name="Sun H."/>
            <person name="Lipzen A."/>
            <person name="Wasser S.P."/>
            <person name="Rambold G."/>
            <person name="Grigoriev I.V."/>
            <person name="Nevo E."/>
        </authorList>
    </citation>
    <scope>NUCLEOTIDE SEQUENCE [LARGE SCALE GENOMIC DNA]</scope>
    <source>
        <strain evidence="3">CBS 135680</strain>
    </source>
</reference>
<protein>
    <submittedName>
        <fullName evidence="2">Uncharacterized protein</fullName>
    </submittedName>
</protein>
<dbReference type="AlphaFoldDB" id="A0A017SL51"/>
<organism evidence="2 3">
    <name type="scientific">Aspergillus ruber (strain CBS 135680)</name>
    <dbReference type="NCBI Taxonomy" id="1388766"/>
    <lineage>
        <taxon>Eukaryota</taxon>
        <taxon>Fungi</taxon>
        <taxon>Dikarya</taxon>
        <taxon>Ascomycota</taxon>
        <taxon>Pezizomycotina</taxon>
        <taxon>Eurotiomycetes</taxon>
        <taxon>Eurotiomycetidae</taxon>
        <taxon>Eurotiales</taxon>
        <taxon>Aspergillaceae</taxon>
        <taxon>Aspergillus</taxon>
        <taxon>Aspergillus subgen. Aspergillus</taxon>
    </lineage>
</organism>
<evidence type="ECO:0000313" key="3">
    <source>
        <dbReference type="Proteomes" id="UP000019804"/>
    </source>
</evidence>
<evidence type="ECO:0000256" key="1">
    <source>
        <dbReference type="SAM" id="SignalP"/>
    </source>
</evidence>
<accession>A0A017SL51</accession>
<name>A0A017SL51_ASPRC</name>
<dbReference type="HOGENOM" id="CLU_1777038_0_0_1"/>
<feature type="chain" id="PRO_5001496083" evidence="1">
    <location>
        <begin position="21"/>
        <end position="148"/>
    </location>
</feature>
<evidence type="ECO:0000313" key="2">
    <source>
        <dbReference type="EMBL" id="EYE97657.1"/>
    </source>
</evidence>
<keyword evidence="3" id="KW-1185">Reference proteome</keyword>
<dbReference type="RefSeq" id="XP_040641345.1">
    <property type="nucleotide sequence ID" value="XM_040781222.1"/>
</dbReference>
<dbReference type="Proteomes" id="UP000019804">
    <property type="component" value="Unassembled WGS sequence"/>
</dbReference>
<feature type="signal peptide" evidence="1">
    <location>
        <begin position="1"/>
        <end position="20"/>
    </location>
</feature>